<dbReference type="Proteomes" id="UP001596506">
    <property type="component" value="Unassembled WGS sequence"/>
</dbReference>
<proteinExistence type="predicted"/>
<dbReference type="InterPro" id="IPR036737">
    <property type="entry name" value="OmpA-like_sf"/>
</dbReference>
<sequence>MRSIFTLLGFVLVAIALYVFWANLSARIVAIESDTGSYIYTDPDIPEVSEPPVGEPAPEGAYDRLSSLETLLQKNASAIKVLSDRMDRLETAICRGEDCGRRMLTREAVFFGLNESTLTQQAKERIDRLLENVGEGALISLRGQADAIGEETYNHLLSLRRAAAVKRYIDKNSDAAGLDNNLLITISGTGEALANGGSEAEDPTRRVVEILVFE</sequence>
<dbReference type="PROSITE" id="PS51123">
    <property type="entry name" value="OMPA_2"/>
    <property type="match status" value="1"/>
</dbReference>
<organism evidence="3 4">
    <name type="scientific">Marinobacter aromaticivorans</name>
    <dbReference type="NCBI Taxonomy" id="1494078"/>
    <lineage>
        <taxon>Bacteria</taxon>
        <taxon>Pseudomonadati</taxon>
        <taxon>Pseudomonadota</taxon>
        <taxon>Gammaproteobacteria</taxon>
        <taxon>Pseudomonadales</taxon>
        <taxon>Marinobacteraceae</taxon>
        <taxon>Marinobacter</taxon>
    </lineage>
</organism>
<name>A0ABW2IXF7_9GAMM</name>
<keyword evidence="1" id="KW-0472">Membrane</keyword>
<keyword evidence="4" id="KW-1185">Reference proteome</keyword>
<dbReference type="EMBL" id="JBHTBD010000005">
    <property type="protein sequence ID" value="MFC7295677.1"/>
    <property type="molecule type" value="Genomic_DNA"/>
</dbReference>
<evidence type="ECO:0000259" key="2">
    <source>
        <dbReference type="PROSITE" id="PS51123"/>
    </source>
</evidence>
<protein>
    <submittedName>
        <fullName evidence="3">OmpA family protein</fullName>
    </submittedName>
</protein>
<dbReference type="SUPFAM" id="SSF103088">
    <property type="entry name" value="OmpA-like"/>
    <property type="match status" value="1"/>
</dbReference>
<dbReference type="InterPro" id="IPR006665">
    <property type="entry name" value="OmpA-like"/>
</dbReference>
<dbReference type="Gene3D" id="3.30.1330.60">
    <property type="entry name" value="OmpA-like domain"/>
    <property type="match status" value="1"/>
</dbReference>
<dbReference type="RefSeq" id="WP_100688659.1">
    <property type="nucleotide sequence ID" value="NZ_JBHTBD010000005.1"/>
</dbReference>
<reference evidence="4" key="1">
    <citation type="journal article" date="2019" name="Int. J. Syst. Evol. Microbiol.">
        <title>The Global Catalogue of Microorganisms (GCM) 10K type strain sequencing project: providing services to taxonomists for standard genome sequencing and annotation.</title>
        <authorList>
            <consortium name="The Broad Institute Genomics Platform"/>
            <consortium name="The Broad Institute Genome Sequencing Center for Infectious Disease"/>
            <person name="Wu L."/>
            <person name="Ma J."/>
        </authorList>
    </citation>
    <scope>NUCLEOTIDE SEQUENCE [LARGE SCALE GENOMIC DNA]</scope>
    <source>
        <strain evidence="4">CCUG 60559</strain>
    </source>
</reference>
<comment type="caution">
    <text evidence="3">The sequence shown here is derived from an EMBL/GenBank/DDBJ whole genome shotgun (WGS) entry which is preliminary data.</text>
</comment>
<evidence type="ECO:0000256" key="1">
    <source>
        <dbReference type="PROSITE-ProRule" id="PRU00473"/>
    </source>
</evidence>
<accession>A0ABW2IXF7</accession>
<feature type="domain" description="OmpA-like" evidence="2">
    <location>
        <begin position="99"/>
        <end position="214"/>
    </location>
</feature>
<gene>
    <name evidence="3" type="ORF">ACFQQA_13195</name>
</gene>
<evidence type="ECO:0000313" key="3">
    <source>
        <dbReference type="EMBL" id="MFC7295677.1"/>
    </source>
</evidence>
<evidence type="ECO:0000313" key="4">
    <source>
        <dbReference type="Proteomes" id="UP001596506"/>
    </source>
</evidence>
<dbReference type="Pfam" id="PF00691">
    <property type="entry name" value="OmpA"/>
    <property type="match status" value="1"/>
</dbReference>